<organism evidence="10 11">
    <name type="scientific">Microbacterium keratanolyticum</name>
    <dbReference type="NCBI Taxonomy" id="67574"/>
    <lineage>
        <taxon>Bacteria</taxon>
        <taxon>Bacillati</taxon>
        <taxon>Actinomycetota</taxon>
        <taxon>Actinomycetes</taxon>
        <taxon>Micrococcales</taxon>
        <taxon>Microbacteriaceae</taxon>
        <taxon>Microbacterium</taxon>
    </lineage>
</organism>
<evidence type="ECO:0000256" key="7">
    <source>
        <dbReference type="PIRSR" id="PIRSR001480-1"/>
    </source>
</evidence>
<dbReference type="InterPro" id="IPR014710">
    <property type="entry name" value="RmlC-like_jellyroll"/>
</dbReference>
<dbReference type="GO" id="GO:0004476">
    <property type="term" value="F:mannose-6-phosphate isomerase activity"/>
    <property type="evidence" value="ECO:0007669"/>
    <property type="project" value="UniProtKB-EC"/>
</dbReference>
<dbReference type="PROSITE" id="PS00965">
    <property type="entry name" value="PMI_I_1"/>
    <property type="match status" value="1"/>
</dbReference>
<comment type="cofactor">
    <cofactor evidence="8">
        <name>Zn(2+)</name>
        <dbReference type="ChEBI" id="CHEBI:29105"/>
    </cofactor>
    <text evidence="8">Binds 1 zinc ion per subunit.</text>
</comment>
<evidence type="ECO:0000256" key="3">
    <source>
        <dbReference type="ARBA" id="ARBA00011956"/>
    </source>
</evidence>
<evidence type="ECO:0000256" key="6">
    <source>
        <dbReference type="ARBA" id="ARBA00023235"/>
    </source>
</evidence>
<reference evidence="10" key="2">
    <citation type="submission" date="2023-01" db="EMBL/GenBank/DDBJ databases">
        <authorList>
            <person name="Sun Q."/>
            <person name="Evtushenko L."/>
        </authorList>
    </citation>
    <scope>NUCLEOTIDE SEQUENCE</scope>
    <source>
        <strain evidence="10">VKM Ac-1958</strain>
    </source>
</reference>
<gene>
    <name evidence="10" type="primary">manA</name>
    <name evidence="10" type="ORF">GCM10017596_26320</name>
</gene>
<feature type="active site" evidence="7">
    <location>
        <position position="260"/>
    </location>
</feature>
<protein>
    <recommendedName>
        <fullName evidence="3">mannose-6-phosphate isomerase</fullName>
        <ecNumber evidence="3">5.3.1.8</ecNumber>
    </recommendedName>
</protein>
<feature type="binding site" evidence="8">
    <location>
        <position position="80"/>
    </location>
    <ligand>
        <name>Zn(2+)</name>
        <dbReference type="ChEBI" id="CHEBI:29105"/>
    </ligand>
</feature>
<evidence type="ECO:0000256" key="8">
    <source>
        <dbReference type="PIRSR" id="PIRSR001480-2"/>
    </source>
</evidence>
<dbReference type="Gene3D" id="1.10.441.10">
    <property type="entry name" value="Phosphomannose Isomerase, domain 2"/>
    <property type="match status" value="1"/>
</dbReference>
<keyword evidence="5 8" id="KW-0862">Zinc</keyword>
<dbReference type="InterPro" id="IPR018050">
    <property type="entry name" value="Pmannose_isomerase-type1_CS"/>
</dbReference>
<dbReference type="Pfam" id="PF20511">
    <property type="entry name" value="PMI_typeI_cat"/>
    <property type="match status" value="1"/>
</dbReference>
<dbReference type="GO" id="GO:0005975">
    <property type="term" value="P:carbohydrate metabolic process"/>
    <property type="evidence" value="ECO:0007669"/>
    <property type="project" value="InterPro"/>
</dbReference>
<evidence type="ECO:0000313" key="10">
    <source>
        <dbReference type="EMBL" id="GLK02917.1"/>
    </source>
</evidence>
<dbReference type="NCBIfam" id="TIGR00218">
    <property type="entry name" value="manA"/>
    <property type="match status" value="1"/>
</dbReference>
<evidence type="ECO:0000313" key="11">
    <source>
        <dbReference type="Proteomes" id="UP001142325"/>
    </source>
</evidence>
<sequence length="377" mass="39578">MLLSLTNAPRDYAWGSKTLLAALEGRVPAELPEAEVWFGDHAGDPADLPDGRTLDAVTGGELPFLLKLLAAEDPLSIQVHPTKAQAVEGFAREADLAADAPGRNYRDDNHKPELIVPLSERFEALCGLRELAASRRLLAELRSSTEESAGLSRLSALLDGEKDPLRAALQWALAEATPAEVADVIDAVHGGVAAEFAQTLVAIREIAARNPGDPGVIVALLMNFVVLRRGEAVFLRAGLLHAYVSGLGVEIMAASDNVLRGGLTPKHIDVAELLTIVDTTPGDVEIIRPDPGLTVQRFPVPVDDFALSRVVLSGEDVVVDVQAPAMVLATSGDVRVIGADALALPVPVGTAVFADPAESTLVLSGVGEVFVAEPGSH</sequence>
<feature type="domain" description="Phosphomannose isomerase type I catalytic" evidence="9">
    <location>
        <begin position="2"/>
        <end position="130"/>
    </location>
</feature>
<evidence type="ECO:0000256" key="1">
    <source>
        <dbReference type="ARBA" id="ARBA00000757"/>
    </source>
</evidence>
<name>A0A9W6M9S7_9MICO</name>
<dbReference type="Gene3D" id="2.60.120.10">
    <property type="entry name" value="Jelly Rolls"/>
    <property type="match status" value="2"/>
</dbReference>
<dbReference type="AlphaFoldDB" id="A0A9W6M9S7"/>
<dbReference type="PRINTS" id="PR00714">
    <property type="entry name" value="MAN6PISMRASE"/>
</dbReference>
<evidence type="ECO:0000256" key="2">
    <source>
        <dbReference type="ARBA" id="ARBA00010772"/>
    </source>
</evidence>
<feature type="binding site" evidence="8">
    <location>
        <position position="78"/>
    </location>
    <ligand>
        <name>Zn(2+)</name>
        <dbReference type="ChEBI" id="CHEBI:29105"/>
    </ligand>
</feature>
<feature type="binding site" evidence="8">
    <location>
        <position position="241"/>
    </location>
    <ligand>
        <name>Zn(2+)</name>
        <dbReference type="ChEBI" id="CHEBI:29105"/>
    </ligand>
</feature>
<reference evidence="10" key="1">
    <citation type="journal article" date="2014" name="Int. J. Syst. Evol. Microbiol.">
        <title>Complete genome sequence of Corynebacterium casei LMG S-19264T (=DSM 44701T), isolated from a smear-ripened cheese.</title>
        <authorList>
            <consortium name="US DOE Joint Genome Institute (JGI-PGF)"/>
            <person name="Walter F."/>
            <person name="Albersmeier A."/>
            <person name="Kalinowski J."/>
            <person name="Ruckert C."/>
        </authorList>
    </citation>
    <scope>NUCLEOTIDE SEQUENCE</scope>
    <source>
        <strain evidence="10">VKM Ac-1958</strain>
    </source>
</reference>
<comment type="caution">
    <text evidence="10">The sequence shown here is derived from an EMBL/GenBank/DDBJ whole genome shotgun (WGS) entry which is preliminary data.</text>
</comment>
<dbReference type="PANTHER" id="PTHR10309">
    <property type="entry name" value="MANNOSE-6-PHOSPHATE ISOMERASE"/>
    <property type="match status" value="1"/>
</dbReference>
<dbReference type="GO" id="GO:0009298">
    <property type="term" value="P:GDP-mannose biosynthetic process"/>
    <property type="evidence" value="ECO:0007669"/>
    <property type="project" value="InterPro"/>
</dbReference>
<comment type="similarity">
    <text evidence="2">Belongs to the mannose-6-phosphate isomerase type 1 family.</text>
</comment>
<evidence type="ECO:0000256" key="5">
    <source>
        <dbReference type="ARBA" id="ARBA00022833"/>
    </source>
</evidence>
<keyword evidence="4 8" id="KW-0479">Metal-binding</keyword>
<dbReference type="PANTHER" id="PTHR10309:SF0">
    <property type="entry name" value="MANNOSE-6-PHOSPHATE ISOMERASE"/>
    <property type="match status" value="1"/>
</dbReference>
<dbReference type="InterPro" id="IPR046457">
    <property type="entry name" value="PMI_typeI_cat"/>
</dbReference>
<keyword evidence="6 10" id="KW-0413">Isomerase</keyword>
<proteinExistence type="inferred from homology"/>
<keyword evidence="11" id="KW-1185">Reference proteome</keyword>
<feature type="binding site" evidence="8">
    <location>
        <position position="113"/>
    </location>
    <ligand>
        <name>Zn(2+)</name>
        <dbReference type="ChEBI" id="CHEBI:29105"/>
    </ligand>
</feature>
<dbReference type="Proteomes" id="UP001142325">
    <property type="component" value="Unassembled WGS sequence"/>
</dbReference>
<dbReference type="GO" id="GO:0008270">
    <property type="term" value="F:zinc ion binding"/>
    <property type="evidence" value="ECO:0007669"/>
    <property type="project" value="InterPro"/>
</dbReference>
<dbReference type="RefSeq" id="WP_204937738.1">
    <property type="nucleotide sequence ID" value="NZ_BAAAUM010000002.1"/>
</dbReference>
<dbReference type="EC" id="5.3.1.8" evidence="3"/>
<evidence type="ECO:0000259" key="9">
    <source>
        <dbReference type="Pfam" id="PF20511"/>
    </source>
</evidence>
<dbReference type="CDD" id="cd07011">
    <property type="entry name" value="cupin_PMI_type_I_N"/>
    <property type="match status" value="1"/>
</dbReference>
<evidence type="ECO:0000256" key="4">
    <source>
        <dbReference type="ARBA" id="ARBA00022723"/>
    </source>
</evidence>
<dbReference type="GO" id="GO:0005829">
    <property type="term" value="C:cytosol"/>
    <property type="evidence" value="ECO:0007669"/>
    <property type="project" value="TreeGrafter"/>
</dbReference>
<dbReference type="InterPro" id="IPR016305">
    <property type="entry name" value="Mannose-6-P_Isomerase"/>
</dbReference>
<accession>A0A9W6M9S7</accession>
<dbReference type="InterPro" id="IPR001250">
    <property type="entry name" value="Man6P_Isoase-1"/>
</dbReference>
<dbReference type="InterPro" id="IPR011051">
    <property type="entry name" value="RmlC_Cupin_sf"/>
</dbReference>
<comment type="catalytic activity">
    <reaction evidence="1">
        <text>D-mannose 6-phosphate = D-fructose 6-phosphate</text>
        <dbReference type="Rhea" id="RHEA:12356"/>
        <dbReference type="ChEBI" id="CHEBI:58735"/>
        <dbReference type="ChEBI" id="CHEBI:61527"/>
        <dbReference type="EC" id="5.3.1.8"/>
    </reaction>
</comment>
<dbReference type="EMBL" id="BSET01000002">
    <property type="protein sequence ID" value="GLK02917.1"/>
    <property type="molecule type" value="Genomic_DNA"/>
</dbReference>
<dbReference type="PIRSF" id="PIRSF001480">
    <property type="entry name" value="Mannose-6-phosphate_isomerase"/>
    <property type="match status" value="1"/>
</dbReference>
<dbReference type="SUPFAM" id="SSF51182">
    <property type="entry name" value="RmlC-like cupins"/>
    <property type="match status" value="1"/>
</dbReference>